<keyword evidence="3" id="KW-1185">Reference proteome</keyword>
<feature type="non-terminal residue" evidence="2">
    <location>
        <position position="164"/>
    </location>
</feature>
<organism evidence="2 3">
    <name type="scientific">Hermanssonia centrifuga</name>
    <dbReference type="NCBI Taxonomy" id="98765"/>
    <lineage>
        <taxon>Eukaryota</taxon>
        <taxon>Fungi</taxon>
        <taxon>Dikarya</taxon>
        <taxon>Basidiomycota</taxon>
        <taxon>Agaricomycotina</taxon>
        <taxon>Agaricomycetes</taxon>
        <taxon>Polyporales</taxon>
        <taxon>Meruliaceae</taxon>
        <taxon>Hermanssonia</taxon>
    </lineage>
</organism>
<dbReference type="EMBL" id="MLYV02000584">
    <property type="protein sequence ID" value="PSR82475.1"/>
    <property type="molecule type" value="Genomic_DNA"/>
</dbReference>
<accession>A0A2R6P0H8</accession>
<evidence type="ECO:0000313" key="3">
    <source>
        <dbReference type="Proteomes" id="UP000186601"/>
    </source>
</evidence>
<evidence type="ECO:0000313" key="2">
    <source>
        <dbReference type="EMBL" id="PSR82475.1"/>
    </source>
</evidence>
<proteinExistence type="predicted"/>
<protein>
    <submittedName>
        <fullName evidence="2">Uncharacterized protein</fullName>
    </submittedName>
</protein>
<dbReference type="AlphaFoldDB" id="A0A2R6P0H8"/>
<feature type="region of interest" description="Disordered" evidence="1">
    <location>
        <begin position="74"/>
        <end position="95"/>
    </location>
</feature>
<gene>
    <name evidence="2" type="ORF">PHLCEN_2v6066</name>
</gene>
<feature type="compositionally biased region" description="Basic and acidic residues" evidence="1">
    <location>
        <begin position="74"/>
        <end position="84"/>
    </location>
</feature>
<sequence length="164" mass="18221">MAEGSTVASLTKEDLDVLTVAEIRGIISHRLAIPRSHHSSKALLLEWILARADVGLIETLAAVIQVKLADRLSKREQQKRKNTEQVRSQRKAARVEAIEQRTNHDPNLYLDLPSEDVLHRCYESYIEATSDAAVKLSICAVCARELIPKDDSVSNIALSDIPNT</sequence>
<reference evidence="2 3" key="1">
    <citation type="submission" date="2018-02" db="EMBL/GenBank/DDBJ databases">
        <title>Genome sequence of the basidiomycete white-rot fungus Phlebia centrifuga.</title>
        <authorList>
            <person name="Granchi Z."/>
            <person name="Peng M."/>
            <person name="de Vries R.P."/>
            <person name="Hilden K."/>
            <person name="Makela M.R."/>
            <person name="Grigoriev I."/>
            <person name="Riley R."/>
        </authorList>
    </citation>
    <scope>NUCLEOTIDE SEQUENCE [LARGE SCALE GENOMIC DNA]</scope>
    <source>
        <strain evidence="2 3">FBCC195</strain>
    </source>
</reference>
<name>A0A2R6P0H8_9APHY</name>
<dbReference type="Proteomes" id="UP000186601">
    <property type="component" value="Unassembled WGS sequence"/>
</dbReference>
<comment type="caution">
    <text evidence="2">The sequence shown here is derived from an EMBL/GenBank/DDBJ whole genome shotgun (WGS) entry which is preliminary data.</text>
</comment>
<evidence type="ECO:0000256" key="1">
    <source>
        <dbReference type="SAM" id="MobiDB-lite"/>
    </source>
</evidence>
<dbReference type="OrthoDB" id="10007484at2759"/>
<dbReference type="STRING" id="98765.A0A2R6P0H8"/>